<evidence type="ECO:0000256" key="5">
    <source>
        <dbReference type="SAM" id="Phobius"/>
    </source>
</evidence>
<dbReference type="SMART" id="SM00239">
    <property type="entry name" value="C2"/>
    <property type="match status" value="2"/>
</dbReference>
<keyword evidence="2" id="KW-0106">Calcium</keyword>
<organism evidence="7 8">
    <name type="scientific">Cymbomonas tetramitiformis</name>
    <dbReference type="NCBI Taxonomy" id="36881"/>
    <lineage>
        <taxon>Eukaryota</taxon>
        <taxon>Viridiplantae</taxon>
        <taxon>Chlorophyta</taxon>
        <taxon>Pyramimonadophyceae</taxon>
        <taxon>Pyramimonadales</taxon>
        <taxon>Pyramimonadaceae</taxon>
        <taxon>Cymbomonas</taxon>
    </lineage>
</organism>
<reference evidence="7 8" key="1">
    <citation type="journal article" date="2015" name="Genome Biol. Evol.">
        <title>Comparative Genomics of a Bacterivorous Green Alga Reveals Evolutionary Causalities and Consequences of Phago-Mixotrophic Mode of Nutrition.</title>
        <authorList>
            <person name="Burns J.A."/>
            <person name="Paasch A."/>
            <person name="Narechania A."/>
            <person name="Kim E."/>
        </authorList>
    </citation>
    <scope>NUCLEOTIDE SEQUENCE [LARGE SCALE GENOMIC DNA]</scope>
    <source>
        <strain evidence="7 8">PLY_AMNH</strain>
    </source>
</reference>
<dbReference type="Proteomes" id="UP001190700">
    <property type="component" value="Unassembled WGS sequence"/>
</dbReference>
<feature type="domain" description="C2" evidence="6">
    <location>
        <begin position="1"/>
        <end position="132"/>
    </location>
</feature>
<evidence type="ECO:0000313" key="8">
    <source>
        <dbReference type="Proteomes" id="UP001190700"/>
    </source>
</evidence>
<name>A0AAE0FQR2_9CHLO</name>
<dbReference type="SUPFAM" id="SSF49562">
    <property type="entry name" value="C2 domain (Calcium/lipid-binding domain, CaLB)"/>
    <property type="match status" value="2"/>
</dbReference>
<evidence type="ECO:0000259" key="6">
    <source>
        <dbReference type="PROSITE" id="PS50004"/>
    </source>
</evidence>
<dbReference type="Pfam" id="PF00168">
    <property type="entry name" value="C2"/>
    <property type="match status" value="2"/>
</dbReference>
<dbReference type="AlphaFoldDB" id="A0AAE0FQR2"/>
<keyword evidence="5" id="KW-0472">Membrane</keyword>
<keyword evidence="5" id="KW-1133">Transmembrane helix</keyword>
<feature type="coiled-coil region" evidence="3">
    <location>
        <begin position="749"/>
        <end position="783"/>
    </location>
</feature>
<dbReference type="GO" id="GO:0046872">
    <property type="term" value="F:metal ion binding"/>
    <property type="evidence" value="ECO:0007669"/>
    <property type="project" value="UniProtKB-KW"/>
</dbReference>
<evidence type="ECO:0000313" key="7">
    <source>
        <dbReference type="EMBL" id="KAK3263978.1"/>
    </source>
</evidence>
<evidence type="ECO:0000256" key="4">
    <source>
        <dbReference type="SAM" id="MobiDB-lite"/>
    </source>
</evidence>
<feature type="compositionally biased region" description="Basic and acidic residues" evidence="4">
    <location>
        <begin position="570"/>
        <end position="579"/>
    </location>
</feature>
<feature type="region of interest" description="Disordered" evidence="4">
    <location>
        <begin position="373"/>
        <end position="486"/>
    </location>
</feature>
<feature type="region of interest" description="Disordered" evidence="4">
    <location>
        <begin position="616"/>
        <end position="637"/>
    </location>
</feature>
<keyword evidence="3" id="KW-0175">Coiled coil</keyword>
<evidence type="ECO:0000256" key="3">
    <source>
        <dbReference type="SAM" id="Coils"/>
    </source>
</evidence>
<dbReference type="PANTHER" id="PTHR45911">
    <property type="entry name" value="C2 DOMAIN-CONTAINING PROTEIN"/>
    <property type="match status" value="1"/>
</dbReference>
<feature type="region of interest" description="Disordered" evidence="4">
    <location>
        <begin position="559"/>
        <end position="579"/>
    </location>
</feature>
<keyword evidence="5" id="KW-0812">Transmembrane</keyword>
<comment type="caution">
    <text evidence="7">The sequence shown here is derived from an EMBL/GenBank/DDBJ whole genome shotgun (WGS) entry which is preliminary data.</text>
</comment>
<keyword evidence="8" id="KW-1185">Reference proteome</keyword>
<accession>A0AAE0FQR2</accession>
<dbReference type="InterPro" id="IPR035892">
    <property type="entry name" value="C2_domain_sf"/>
</dbReference>
<gene>
    <name evidence="7" type="ORF">CYMTET_27253</name>
</gene>
<evidence type="ECO:0000256" key="2">
    <source>
        <dbReference type="ARBA" id="ARBA00022837"/>
    </source>
</evidence>
<dbReference type="InterPro" id="IPR000008">
    <property type="entry name" value="C2_dom"/>
</dbReference>
<dbReference type="PROSITE" id="PS50004">
    <property type="entry name" value="C2"/>
    <property type="match status" value="2"/>
</dbReference>
<feature type="transmembrane region" description="Helical" evidence="5">
    <location>
        <begin position="716"/>
        <end position="737"/>
    </location>
</feature>
<dbReference type="EMBL" id="LGRX02014891">
    <property type="protein sequence ID" value="KAK3263978.1"/>
    <property type="molecule type" value="Genomic_DNA"/>
</dbReference>
<feature type="region of interest" description="Disordered" evidence="4">
    <location>
        <begin position="323"/>
        <end position="353"/>
    </location>
</feature>
<feature type="domain" description="C2" evidence="6">
    <location>
        <begin position="151"/>
        <end position="274"/>
    </location>
</feature>
<proteinExistence type="predicted"/>
<protein>
    <submittedName>
        <fullName evidence="7">ADP-ribosylation factor GTPase-activating protein</fullName>
    </submittedName>
</protein>
<evidence type="ECO:0000256" key="1">
    <source>
        <dbReference type="ARBA" id="ARBA00022723"/>
    </source>
</evidence>
<sequence length="794" mass="85671">MPSEPSKPIGVFTVRVHSAVDLIARDVNTSDPYVKVALKYHSTVDISKRTEKRRSQVGKGNSAPSVQRTSVAYSTLAPTWEEEISLLCYDKSAYLRCEVFDYDVMTADDFMGEAEVALDRFMDPSHSHHQEAIRRQTYTLGSNDKLSKVAVSGSLVLSVTYTPYTHAQLSIEGVEAKGIDTASPVGVKVSTIVISEDTVTKKLPSTKCKNGICTWGSVMTFDFVVEDARSTLLQLELFEDGGVFRSNATAGKCQLSLMELYKSARDGRAETAWYTLSSGKADTTTKEPAQLKLALTVRHLDSTLSYKSLEKLVDVAPAGNGARGSFTRVVSESSIPPKGDADANLRKSKSATPVATSGTAVGVAGMQRMEQSASSLMNAEASNGGYVPTADAEASKRADGSRPGAEASNGADGLRLGAEAPRGADAPRSGAEGAPKEASKGAAGSRVQLWQSGDKRSGFSSSHVTASPDPPQARKASAGQVESFVRRRRAPVVRDLHRQLQTLVERERPHPAPSAPRAASAAKYAAESAAEQRRTWTLAIGWLVVLLAVISVAGSLPWGGQQLSPVPSDDALRQPERRSAAELEADLAKQQAEMEAIREAEAASAFLEQQQRLREKRKAASEMTAQQRPTETADDGRAAGDELAPLVDLEAMEPVEVTSNWSAAYITHLQSEITVLREQVLREEMKVAMAWGVLGPLTLLGPRQDLAASFGTSWDHLLVLLPALVYGLALLGIIYLFKLAFSEPEDSEVPRLKAQEADLRIELDNLQRDAHRLRLELEVSLEREAAPNGGLFCM</sequence>
<keyword evidence="1" id="KW-0479">Metal-binding</keyword>
<dbReference type="Gene3D" id="2.60.40.150">
    <property type="entry name" value="C2 domain"/>
    <property type="match status" value="1"/>
</dbReference>